<evidence type="ECO:0000256" key="1">
    <source>
        <dbReference type="ARBA" id="ARBA00023121"/>
    </source>
</evidence>
<dbReference type="Gene3D" id="3.30.1180.10">
    <property type="match status" value="1"/>
</dbReference>
<sequence>MRIGIVIDSACDLPADFIEREQITILPVTVQIGQAVLADMRNEEATLNFLTGDTAAQAYNADTTPYTVQQVHDLFLSKLVLDYDYVFCITTTRSRSGIHDNAVQASYTILNEYRPARQAAGNNTPFSLRVIDSQNVFSAVGVLAVEAARLRAAGEGAPKIRARLENLALHTQGYMVPPDLHYLRNRIKKRGDKSVSFLSATLGTALDIKPILHCNRGETGPVGKIKGFEPAAEKLFDYAGKRVRAGLMTPTMGLSFGGELEGMRALPGYQRLIDTCAEHNVEVFESVMGLSGMVNVGKGALVIGFAAENAPFA</sequence>
<dbReference type="InterPro" id="IPR043168">
    <property type="entry name" value="DegV_C"/>
</dbReference>
<dbReference type="PROSITE" id="PS51482">
    <property type="entry name" value="DEGV"/>
    <property type="match status" value="1"/>
</dbReference>
<dbReference type="NCBIfam" id="TIGR00762">
    <property type="entry name" value="DegV"/>
    <property type="match status" value="1"/>
</dbReference>
<protein>
    <submittedName>
        <fullName evidence="2">DegV family EDD domain-containing protein</fullName>
    </submittedName>
</protein>
<dbReference type="Gene3D" id="3.40.50.10170">
    <property type="match status" value="1"/>
</dbReference>
<dbReference type="PANTHER" id="PTHR33434:SF2">
    <property type="entry name" value="FATTY ACID-BINDING PROTEIN TM_1468"/>
    <property type="match status" value="1"/>
</dbReference>
<dbReference type="SUPFAM" id="SSF82549">
    <property type="entry name" value="DAK1/DegV-like"/>
    <property type="match status" value="1"/>
</dbReference>
<dbReference type="InterPro" id="IPR050270">
    <property type="entry name" value="DegV_domain_contain"/>
</dbReference>
<dbReference type="RefSeq" id="WP_143879370.1">
    <property type="nucleotide sequence ID" value="NZ_BAABLZ010000001.1"/>
</dbReference>
<dbReference type="InterPro" id="IPR003797">
    <property type="entry name" value="DegV"/>
</dbReference>
<dbReference type="OrthoDB" id="6190387at2"/>
<dbReference type="EMBL" id="CP041742">
    <property type="protein sequence ID" value="QDQ73858.1"/>
    <property type="molecule type" value="Genomic_DNA"/>
</dbReference>
<proteinExistence type="predicted"/>
<evidence type="ECO:0000313" key="3">
    <source>
        <dbReference type="Proteomes" id="UP000315891"/>
    </source>
</evidence>
<dbReference type="AlphaFoldDB" id="A0A516V5Q9"/>
<dbReference type="Pfam" id="PF02645">
    <property type="entry name" value="DegV"/>
    <property type="match status" value="1"/>
</dbReference>
<name>A0A516V5Q9_9GAMM</name>
<keyword evidence="1" id="KW-0446">Lipid-binding</keyword>
<accession>A0A516V5Q9</accession>
<evidence type="ECO:0000313" key="2">
    <source>
        <dbReference type="EMBL" id="QDQ73858.1"/>
    </source>
</evidence>
<dbReference type="PANTHER" id="PTHR33434">
    <property type="entry name" value="DEGV DOMAIN-CONTAINING PROTEIN DR_1986-RELATED"/>
    <property type="match status" value="1"/>
</dbReference>
<gene>
    <name evidence="2" type="ORF">FNZ56_08195</name>
</gene>
<organism evidence="2 3">
    <name type="scientific">Pseudoluteimonas lycopersici</name>
    <dbReference type="NCBI Taxonomy" id="1324796"/>
    <lineage>
        <taxon>Bacteria</taxon>
        <taxon>Pseudomonadati</taxon>
        <taxon>Pseudomonadota</taxon>
        <taxon>Gammaproteobacteria</taxon>
        <taxon>Lysobacterales</taxon>
        <taxon>Lysobacteraceae</taxon>
        <taxon>Pseudoluteimonas</taxon>
    </lineage>
</organism>
<dbReference type="GO" id="GO:0008289">
    <property type="term" value="F:lipid binding"/>
    <property type="evidence" value="ECO:0007669"/>
    <property type="project" value="UniProtKB-KW"/>
</dbReference>
<keyword evidence="3" id="KW-1185">Reference proteome</keyword>
<reference evidence="2 3" key="1">
    <citation type="submission" date="2019-07" db="EMBL/GenBank/DDBJ databases">
        <title>Lysobacter weifangensis sp. nov., isolated from bensulfuron-methyl contaminated farmland soil.</title>
        <authorList>
            <person name="Zhao H."/>
        </authorList>
    </citation>
    <scope>NUCLEOTIDE SEQUENCE [LARGE SCALE GENOMIC DNA]</scope>
    <source>
        <strain evidence="2 3">CC-Bw-6</strain>
    </source>
</reference>
<dbReference type="Proteomes" id="UP000315891">
    <property type="component" value="Chromosome"/>
</dbReference>